<dbReference type="Proteomes" id="UP000202511">
    <property type="component" value="Segment"/>
</dbReference>
<evidence type="ECO:0000313" key="2">
    <source>
        <dbReference type="Proteomes" id="UP000202511"/>
    </source>
</evidence>
<name>A0A0B5J934_9VIRU</name>
<proteinExistence type="predicted"/>
<accession>A0A0B5J934</accession>
<evidence type="ECO:0000313" key="1">
    <source>
        <dbReference type="EMBL" id="AJF98480.1"/>
    </source>
</evidence>
<reference evidence="1 2" key="1">
    <citation type="journal article" date="2015" name="Parasitol. Res.">
        <title>Viruses in close associations with free-living amoebae.</title>
        <authorList>
            <person name="Scheid P."/>
        </authorList>
    </citation>
    <scope>NUCLEOTIDE SEQUENCE [LARGE SCALE GENOMIC DNA]</scope>
    <source>
        <strain evidence="1">KlaHel</strain>
    </source>
</reference>
<dbReference type="RefSeq" id="YP_009120715.1">
    <property type="nucleotide sequence ID" value="NC_026440.1"/>
</dbReference>
<sequence>MSCVRFVFLQVLFHFFGERRASVAARRDLALSRLHDLLHVNGQARATKGKQSAVADAAKAHTAMQYINAHMSPSFAPNLFFSTNRQACHEKNGKQCSARKSLLLFF</sequence>
<dbReference type="GeneID" id="23463397"/>
<organism evidence="1 2">
    <name type="scientific">Pandoravirus inopinatum</name>
    <dbReference type="NCBI Taxonomy" id="1605721"/>
    <lineage>
        <taxon>Viruses</taxon>
        <taxon>Pandoravirus</taxon>
    </lineage>
</organism>
<dbReference type="KEGG" id="vg:23463397"/>
<dbReference type="EMBL" id="KP136319">
    <property type="protein sequence ID" value="AJF98480.1"/>
    <property type="molecule type" value="Genomic_DNA"/>
</dbReference>
<protein>
    <submittedName>
        <fullName evidence="1">Uncharacterized protein</fullName>
    </submittedName>
</protein>